<dbReference type="AlphaFoldDB" id="A0A8T0B2G7"/>
<accession>A0A8T0B2G7</accession>
<dbReference type="InterPro" id="IPR018499">
    <property type="entry name" value="Tetraspanin/Peripherin"/>
</dbReference>
<evidence type="ECO:0000256" key="8">
    <source>
        <dbReference type="ARBA" id="ARBA00046464"/>
    </source>
</evidence>
<evidence type="ECO:0000256" key="11">
    <source>
        <dbReference type="SAM" id="MobiDB-lite"/>
    </source>
</evidence>
<dbReference type="EMBL" id="JABFDY010000014">
    <property type="protein sequence ID" value="KAF7698161.1"/>
    <property type="molecule type" value="Genomic_DNA"/>
</dbReference>
<sequence>MGYCWPKEEKERRKTSTETAGKGTVQESGGSGIPDIVKMACFRFLKTMMFIFNGIIFLAGAGILAVGIWVKVDKYSIMSTLQVLPGAPPELKQVLNVGYLLIAVGSVLLLLGFLGCCGAVRESRCMLLTFFVIILIVFIAEVAGAIVILVFKGLIQNLVNQVGSTIVDSIRKDYGANPDVTGLWNATMDLLNCCGFNNYTDFTGSPYVQNNNLYPSQCCLVQPCRQFNATVANVIGCYPVLIKFVDSNTVIIIAVALGIAALELFAMAVSMTLYCQIKSAEA</sequence>
<feature type="compositionally biased region" description="Basic and acidic residues" evidence="11">
    <location>
        <begin position="1"/>
        <end position="16"/>
    </location>
</feature>
<evidence type="ECO:0000256" key="6">
    <source>
        <dbReference type="ARBA" id="ARBA00023180"/>
    </source>
</evidence>
<dbReference type="SUPFAM" id="SSF48652">
    <property type="entry name" value="Tetraspanin"/>
    <property type="match status" value="1"/>
</dbReference>
<dbReference type="InterPro" id="IPR000301">
    <property type="entry name" value="Tetraspanin_animals"/>
</dbReference>
<keyword evidence="6" id="KW-0325">Glycoprotein</keyword>
<feature type="transmembrane region" description="Helical" evidence="10">
    <location>
        <begin position="250"/>
        <end position="275"/>
    </location>
</feature>
<dbReference type="InterPro" id="IPR018503">
    <property type="entry name" value="Tetraspanin_CS"/>
</dbReference>
<comment type="subunit">
    <text evidence="8">Interacts with SLC19A2. Interacts with NTRK1/TRKA.</text>
</comment>
<feature type="transmembrane region" description="Helical" evidence="10">
    <location>
        <begin position="48"/>
        <end position="70"/>
    </location>
</feature>
<protein>
    <recommendedName>
        <fullName evidence="10">Tetraspanin</fullName>
    </recommendedName>
</protein>
<dbReference type="PANTHER" id="PTHR19282">
    <property type="entry name" value="TETRASPANIN"/>
    <property type="match status" value="1"/>
</dbReference>
<dbReference type="GO" id="GO:0005765">
    <property type="term" value="C:lysosomal membrane"/>
    <property type="evidence" value="ECO:0007669"/>
    <property type="project" value="UniProtKB-SubCell"/>
</dbReference>
<name>A0A8T0B2G7_SILME</name>
<evidence type="ECO:0000256" key="7">
    <source>
        <dbReference type="ARBA" id="ARBA00023228"/>
    </source>
</evidence>
<comment type="caution">
    <text evidence="12">The sequence shown here is derived from an EMBL/GenBank/DDBJ whole genome shotgun (WGS) entry which is preliminary data.</text>
</comment>
<keyword evidence="5 10" id="KW-0472">Membrane</keyword>
<dbReference type="Pfam" id="PF00335">
    <property type="entry name" value="Tetraspanin"/>
    <property type="match status" value="1"/>
</dbReference>
<evidence type="ECO:0000256" key="1">
    <source>
        <dbReference type="ARBA" id="ARBA00004155"/>
    </source>
</evidence>
<evidence type="ECO:0000256" key="10">
    <source>
        <dbReference type="RuleBase" id="RU361218"/>
    </source>
</evidence>
<keyword evidence="7" id="KW-0458">Lysosome</keyword>
<evidence type="ECO:0000256" key="3">
    <source>
        <dbReference type="ARBA" id="ARBA00022692"/>
    </source>
</evidence>
<dbReference type="PROSITE" id="PS00421">
    <property type="entry name" value="TM4_1"/>
    <property type="match status" value="1"/>
</dbReference>
<dbReference type="CDD" id="cd03156">
    <property type="entry name" value="uroplakin_I_like_LEL"/>
    <property type="match status" value="1"/>
</dbReference>
<feature type="transmembrane region" description="Helical" evidence="10">
    <location>
        <begin position="97"/>
        <end position="120"/>
    </location>
</feature>
<reference evidence="12" key="1">
    <citation type="submission" date="2020-08" db="EMBL/GenBank/DDBJ databases">
        <title>Chromosome-level assembly of Southern catfish (Silurus meridionalis) provides insights into visual adaptation to the nocturnal and benthic lifestyles.</title>
        <authorList>
            <person name="Zhang Y."/>
            <person name="Wang D."/>
            <person name="Peng Z."/>
        </authorList>
    </citation>
    <scope>NUCLEOTIDE SEQUENCE</scope>
    <source>
        <strain evidence="12">SWU-2019-XX</strain>
        <tissue evidence="12">Muscle</tissue>
    </source>
</reference>
<evidence type="ECO:0000256" key="5">
    <source>
        <dbReference type="ARBA" id="ARBA00023136"/>
    </source>
</evidence>
<keyword evidence="13" id="KW-1185">Reference proteome</keyword>
<feature type="region of interest" description="Disordered" evidence="11">
    <location>
        <begin position="1"/>
        <end position="27"/>
    </location>
</feature>
<evidence type="ECO:0000313" key="13">
    <source>
        <dbReference type="Proteomes" id="UP000606274"/>
    </source>
</evidence>
<dbReference type="InterPro" id="IPR008952">
    <property type="entry name" value="Tetraspanin_EC2_sf"/>
</dbReference>
<evidence type="ECO:0000256" key="2">
    <source>
        <dbReference type="ARBA" id="ARBA00006840"/>
    </source>
</evidence>
<dbReference type="Proteomes" id="UP000606274">
    <property type="component" value="Unassembled WGS sequence"/>
</dbReference>
<comment type="subcellular location">
    <subcellularLocation>
        <location evidence="1">Lysosome membrane</location>
        <topology evidence="1">Multi-pass membrane protein</topology>
    </subcellularLocation>
    <subcellularLocation>
        <location evidence="10">Membrane</location>
        <topology evidence="10">Multi-pass membrane protein</topology>
    </subcellularLocation>
</comment>
<dbReference type="GO" id="GO:0005886">
    <property type="term" value="C:plasma membrane"/>
    <property type="evidence" value="ECO:0007669"/>
    <property type="project" value="TreeGrafter"/>
</dbReference>
<proteinExistence type="inferred from homology"/>
<evidence type="ECO:0000256" key="4">
    <source>
        <dbReference type="ARBA" id="ARBA00022989"/>
    </source>
</evidence>
<dbReference type="PRINTS" id="PR00259">
    <property type="entry name" value="TMFOUR"/>
</dbReference>
<gene>
    <name evidence="12" type="ORF">HF521_004671</name>
</gene>
<comment type="function">
    <text evidence="9">Structural component of specialized membrane microdomains known as tetraspanin-enriched microdomains (TERMs), which act as platforms for receptor clustering and signaling. Participates thereby in diverse biological functions such as cell signal transduction, adhesion, migration and protein trafficking. Regulates neuronal differentiation in response to NGF by facilitating NGF-mediated activation of NTRK1/TRKA receptor tyrosine kinase and subsequent downstream signaling pathways. Plays a role in the inhibition of TNFalpha-induced apoptosis. Mechanistically, inhibits the NF-kappa-B signaling pathway by blocking phosphorylation of CHUK. Also promotes the stability of the thiamine transporter 1/SLC19A2 in intestinal epithelial cells leading to an increase of thiamine uptake process.</text>
</comment>
<comment type="similarity">
    <text evidence="2 10">Belongs to the tetraspanin (TM4SF) family.</text>
</comment>
<evidence type="ECO:0000313" key="12">
    <source>
        <dbReference type="EMBL" id="KAF7698161.1"/>
    </source>
</evidence>
<keyword evidence="4 10" id="KW-1133">Transmembrane helix</keyword>
<keyword evidence="3 10" id="KW-0812">Transmembrane</keyword>
<dbReference type="Gene3D" id="1.10.1450.10">
    <property type="entry name" value="Tetraspanin"/>
    <property type="match status" value="1"/>
</dbReference>
<evidence type="ECO:0000256" key="9">
    <source>
        <dbReference type="ARBA" id="ARBA00054958"/>
    </source>
</evidence>
<dbReference type="PIRSF" id="PIRSF002419">
    <property type="entry name" value="Tetraspanin"/>
    <property type="match status" value="1"/>
</dbReference>
<organism evidence="12 13">
    <name type="scientific">Silurus meridionalis</name>
    <name type="common">Southern catfish</name>
    <name type="synonym">Silurus soldatovi meridionalis</name>
    <dbReference type="NCBI Taxonomy" id="175797"/>
    <lineage>
        <taxon>Eukaryota</taxon>
        <taxon>Metazoa</taxon>
        <taxon>Chordata</taxon>
        <taxon>Craniata</taxon>
        <taxon>Vertebrata</taxon>
        <taxon>Euteleostomi</taxon>
        <taxon>Actinopterygii</taxon>
        <taxon>Neopterygii</taxon>
        <taxon>Teleostei</taxon>
        <taxon>Ostariophysi</taxon>
        <taxon>Siluriformes</taxon>
        <taxon>Siluridae</taxon>
        <taxon>Silurus</taxon>
    </lineage>
</organism>
<feature type="transmembrane region" description="Helical" evidence="10">
    <location>
        <begin position="127"/>
        <end position="151"/>
    </location>
</feature>
<dbReference type="PANTHER" id="PTHR19282:SF216">
    <property type="entry name" value="TETRASPANIN-1"/>
    <property type="match status" value="1"/>
</dbReference>